<reference evidence="2 3" key="1">
    <citation type="submission" date="2021-03" db="EMBL/GenBank/DDBJ databases">
        <title>Genomic Encyclopedia of Type Strains, Phase IV (KMG-IV): sequencing the most valuable type-strain genomes for metagenomic binning, comparative biology and taxonomic classification.</title>
        <authorList>
            <person name="Goeker M."/>
        </authorList>
    </citation>
    <scope>NUCLEOTIDE SEQUENCE [LARGE SCALE GENOMIC DNA]</scope>
    <source>
        <strain evidence="2 3">DSM 26427</strain>
    </source>
</reference>
<comment type="caution">
    <text evidence="2">The sequence shown here is derived from an EMBL/GenBank/DDBJ whole genome shotgun (WGS) entry which is preliminary data.</text>
</comment>
<feature type="region of interest" description="Disordered" evidence="1">
    <location>
        <begin position="38"/>
        <end position="64"/>
    </location>
</feature>
<dbReference type="Proteomes" id="UP000823786">
    <property type="component" value="Unassembled WGS sequence"/>
</dbReference>
<name>A0ABS4EH33_9HYPH</name>
<sequence length="64" mass="6960">MTSGPIFSDAQLKLWMRRVQTEMAKGTPPQQTLDLVKSAMEAQSAGESQISPAIEIAQKSAKKI</sequence>
<evidence type="ECO:0000313" key="2">
    <source>
        <dbReference type="EMBL" id="MBP1857247.1"/>
    </source>
</evidence>
<protein>
    <submittedName>
        <fullName evidence="2">Uncharacterized protein</fullName>
    </submittedName>
</protein>
<keyword evidence="3" id="KW-1185">Reference proteome</keyword>
<proteinExistence type="predicted"/>
<dbReference type="EMBL" id="JAGGJV010000001">
    <property type="protein sequence ID" value="MBP1857247.1"/>
    <property type="molecule type" value="Genomic_DNA"/>
</dbReference>
<evidence type="ECO:0000313" key="3">
    <source>
        <dbReference type="Proteomes" id="UP000823786"/>
    </source>
</evidence>
<accession>A0ABS4EH33</accession>
<gene>
    <name evidence="2" type="ORF">J2Z75_000727</name>
</gene>
<organism evidence="2 3">
    <name type="scientific">Rhizobium herbae</name>
    <dbReference type="NCBI Taxonomy" id="508661"/>
    <lineage>
        <taxon>Bacteria</taxon>
        <taxon>Pseudomonadati</taxon>
        <taxon>Pseudomonadota</taxon>
        <taxon>Alphaproteobacteria</taxon>
        <taxon>Hyphomicrobiales</taxon>
        <taxon>Rhizobiaceae</taxon>
        <taxon>Rhizobium/Agrobacterium group</taxon>
        <taxon>Rhizobium</taxon>
    </lineage>
</organism>
<evidence type="ECO:0000256" key="1">
    <source>
        <dbReference type="SAM" id="MobiDB-lite"/>
    </source>
</evidence>
<dbReference type="RefSeq" id="WP_209847878.1">
    <property type="nucleotide sequence ID" value="NZ_JAGGJV010000001.1"/>
</dbReference>